<dbReference type="PANTHER" id="PTHR37042:SF4">
    <property type="entry name" value="OUTER MEMBRANE PROTEIN RV1973"/>
    <property type="match status" value="1"/>
</dbReference>
<feature type="compositionally biased region" description="Polar residues" evidence="3">
    <location>
        <begin position="1"/>
        <end position="13"/>
    </location>
</feature>
<dbReference type="Proteomes" id="UP000465305">
    <property type="component" value="Unassembled WGS sequence"/>
</dbReference>
<accession>A0A7I9YGY5</accession>
<dbReference type="GO" id="GO:0016020">
    <property type="term" value="C:membrane"/>
    <property type="evidence" value="ECO:0007669"/>
    <property type="project" value="UniProtKB-SubCell"/>
</dbReference>
<evidence type="ECO:0000313" key="7">
    <source>
        <dbReference type="Proteomes" id="UP000465305"/>
    </source>
</evidence>
<dbReference type="EMBL" id="BLKY01000002">
    <property type="protein sequence ID" value="GFG87940.1"/>
    <property type="molecule type" value="Genomic_DNA"/>
</dbReference>
<evidence type="ECO:0000256" key="1">
    <source>
        <dbReference type="ARBA" id="ARBA00004370"/>
    </source>
</evidence>
<dbReference type="RefSeq" id="WP_083040506.1">
    <property type="nucleotide sequence ID" value="NZ_BLKY01000001.1"/>
</dbReference>
<evidence type="ECO:0000256" key="2">
    <source>
        <dbReference type="ARBA" id="ARBA00023136"/>
    </source>
</evidence>
<protein>
    <recommendedName>
        <fullName evidence="8">Outer membrane protein</fullName>
    </recommendedName>
</protein>
<comment type="subcellular location">
    <subcellularLocation>
        <location evidence="1">Membrane</location>
    </subcellularLocation>
</comment>
<reference evidence="6 7" key="1">
    <citation type="journal article" date="2019" name="Emerg. Microbes Infect.">
        <title>Comprehensive subspecies identification of 175 nontuberculous mycobacteria species based on 7547 genomic profiles.</title>
        <authorList>
            <person name="Matsumoto Y."/>
            <person name="Kinjo T."/>
            <person name="Motooka D."/>
            <person name="Nabeya D."/>
            <person name="Jung N."/>
            <person name="Uechi K."/>
            <person name="Horii T."/>
            <person name="Iida T."/>
            <person name="Fujita J."/>
            <person name="Nakamura S."/>
        </authorList>
    </citation>
    <scope>NUCLEOTIDE SEQUENCE [LARGE SCALE GENOMIC DNA]</scope>
    <source>
        <strain evidence="6 7">JCM 30723</strain>
    </source>
</reference>
<dbReference type="EMBL" id="BLKY01000001">
    <property type="protein sequence ID" value="GFG85623.1"/>
    <property type="molecule type" value="Genomic_DNA"/>
</dbReference>
<reference evidence="6" key="2">
    <citation type="submission" date="2020-02" db="EMBL/GenBank/DDBJ databases">
        <authorList>
            <person name="Matsumoto Y."/>
            <person name="Motooka D."/>
            <person name="Nakamura S."/>
        </authorList>
    </citation>
    <scope>NUCLEOTIDE SEQUENCE</scope>
    <source>
        <strain evidence="6">JCM 30723</strain>
    </source>
</reference>
<sequence length="217" mass="23241">MVSTTRDTGPTDDSTTHVEEQANLDNNPTAVDKGRQESPPSCPIVNNTTTTNSAGTQQHRIRVAILSLLPALTLLFTLAAAFGRWQTTYAHETKSATIQSVQAARDAATALLSYRFDTVGKQLDDARDRLTGSFLDSYTSLTRDVVVPAAQQRHITAEATVPAVASVSTSVGHAVVLVFVNQYVTVDNGAPTQTNSAVRVTLEKVSGRWLISGFDPV</sequence>
<gene>
    <name evidence="5" type="ORF">MALGJ_22990</name>
    <name evidence="6" type="ORF">MALGJ_46160</name>
</gene>
<keyword evidence="2 4" id="KW-0472">Membrane</keyword>
<evidence type="ECO:0000313" key="5">
    <source>
        <dbReference type="EMBL" id="GFG85623.1"/>
    </source>
</evidence>
<proteinExistence type="predicted"/>
<evidence type="ECO:0000256" key="4">
    <source>
        <dbReference type="SAM" id="Phobius"/>
    </source>
</evidence>
<name>A0A7I9YGY5_MYCAL</name>
<keyword evidence="4" id="KW-1133">Transmembrane helix</keyword>
<evidence type="ECO:0000256" key="3">
    <source>
        <dbReference type="SAM" id="MobiDB-lite"/>
    </source>
</evidence>
<feature type="transmembrane region" description="Helical" evidence="4">
    <location>
        <begin position="63"/>
        <end position="85"/>
    </location>
</feature>
<dbReference type="AlphaFoldDB" id="A0A7I9YGY5"/>
<organism evidence="6 7">
    <name type="scientific">Mycolicibacter algericus</name>
    <name type="common">Mycobacterium algericum</name>
    <dbReference type="NCBI Taxonomy" id="1288388"/>
    <lineage>
        <taxon>Bacteria</taxon>
        <taxon>Bacillati</taxon>
        <taxon>Actinomycetota</taxon>
        <taxon>Actinomycetes</taxon>
        <taxon>Mycobacteriales</taxon>
        <taxon>Mycobacteriaceae</taxon>
        <taxon>Mycolicibacter</taxon>
    </lineage>
</organism>
<feature type="compositionally biased region" description="Polar residues" evidence="3">
    <location>
        <begin position="44"/>
        <end position="56"/>
    </location>
</feature>
<comment type="caution">
    <text evidence="6">The sequence shown here is derived from an EMBL/GenBank/DDBJ whole genome shotgun (WGS) entry which is preliminary data.</text>
</comment>
<feature type="region of interest" description="Disordered" evidence="3">
    <location>
        <begin position="1"/>
        <end position="56"/>
    </location>
</feature>
<keyword evidence="4" id="KW-0812">Transmembrane</keyword>
<dbReference type="PANTHER" id="PTHR37042">
    <property type="entry name" value="OUTER MEMBRANE PROTEIN RV1973"/>
    <property type="match status" value="1"/>
</dbReference>
<evidence type="ECO:0000313" key="6">
    <source>
        <dbReference type="EMBL" id="GFG87940.1"/>
    </source>
</evidence>
<evidence type="ECO:0008006" key="8">
    <source>
        <dbReference type="Google" id="ProtNLM"/>
    </source>
</evidence>